<dbReference type="SUPFAM" id="SSF51182">
    <property type="entry name" value="RmlC-like cupins"/>
    <property type="match status" value="1"/>
</dbReference>
<dbReference type="Pfam" id="PF07883">
    <property type="entry name" value="Cupin_2"/>
    <property type="match status" value="1"/>
</dbReference>
<reference evidence="2 3" key="1">
    <citation type="submission" date="2018-07" db="EMBL/GenBank/DDBJ databases">
        <title>Arthrobacter sp. nov., isolated from raw cow's milk with high bacterial count.</title>
        <authorList>
            <person name="Hahne J."/>
            <person name="Isele D."/>
            <person name="Lipski A."/>
        </authorList>
    </citation>
    <scope>NUCLEOTIDE SEQUENCE [LARGE SCALE GENOMIC DNA]</scope>
    <source>
        <strain evidence="2 3">JZ R-35</strain>
    </source>
</reference>
<dbReference type="AlphaFoldDB" id="A0A399J995"/>
<feature type="domain" description="Cupin type-2" evidence="1">
    <location>
        <begin position="55"/>
        <end position="105"/>
    </location>
</feature>
<proteinExistence type="predicted"/>
<sequence length="140" mass="15030">MSGFHVLPGAGIEAALTVNPRQYLVGDLARPQELANPTVGATEIGIVDYAEVSLEPPHFHPENGEFIYVLAGRILMWDLDADVVHTLNAGDFLAMAPGHPHAQKSAAGTRLLFVKSPGGNDKTLLELTPEILAWQRDAVV</sequence>
<evidence type="ECO:0000313" key="2">
    <source>
        <dbReference type="EMBL" id="RII42098.1"/>
    </source>
</evidence>
<dbReference type="InterPro" id="IPR013096">
    <property type="entry name" value="Cupin_2"/>
</dbReference>
<evidence type="ECO:0000259" key="1">
    <source>
        <dbReference type="Pfam" id="PF07883"/>
    </source>
</evidence>
<organism evidence="2 3">
    <name type="scientific">Galactobacter valiniphilus</name>
    <dbReference type="NCBI Taxonomy" id="2676122"/>
    <lineage>
        <taxon>Bacteria</taxon>
        <taxon>Bacillati</taxon>
        <taxon>Actinomycetota</taxon>
        <taxon>Actinomycetes</taxon>
        <taxon>Micrococcales</taxon>
        <taxon>Micrococcaceae</taxon>
        <taxon>Galactobacter</taxon>
    </lineage>
</organism>
<dbReference type="InterPro" id="IPR014710">
    <property type="entry name" value="RmlC-like_jellyroll"/>
</dbReference>
<protein>
    <submittedName>
        <fullName evidence="2">Cupin domain-containing protein</fullName>
    </submittedName>
</protein>
<dbReference type="Gene3D" id="2.60.120.10">
    <property type="entry name" value="Jelly Rolls"/>
    <property type="match status" value="1"/>
</dbReference>
<dbReference type="EMBL" id="QQXK01000016">
    <property type="protein sequence ID" value="RII42098.1"/>
    <property type="molecule type" value="Genomic_DNA"/>
</dbReference>
<dbReference type="Proteomes" id="UP000265419">
    <property type="component" value="Unassembled WGS sequence"/>
</dbReference>
<evidence type="ECO:0000313" key="3">
    <source>
        <dbReference type="Proteomes" id="UP000265419"/>
    </source>
</evidence>
<name>A0A399J995_9MICC</name>
<accession>A0A399J995</accession>
<keyword evidence="3" id="KW-1185">Reference proteome</keyword>
<dbReference type="InterPro" id="IPR011051">
    <property type="entry name" value="RmlC_Cupin_sf"/>
</dbReference>
<comment type="caution">
    <text evidence="2">The sequence shown here is derived from an EMBL/GenBank/DDBJ whole genome shotgun (WGS) entry which is preliminary data.</text>
</comment>
<gene>
    <name evidence="2" type="ORF">DWB68_09245</name>
</gene>
<dbReference type="RefSeq" id="WP_119424854.1">
    <property type="nucleotide sequence ID" value="NZ_QQXK01000016.1"/>
</dbReference>